<name>A0A0J8VIE7_9ENTR</name>
<dbReference type="EMBL" id="LFEJ01000025">
    <property type="protein sequence ID" value="KMV32892.1"/>
    <property type="molecule type" value="Genomic_DNA"/>
</dbReference>
<gene>
    <name evidence="1" type="ORF">ACH50_19355</name>
</gene>
<protein>
    <submittedName>
        <fullName evidence="1">Uncharacterized protein</fullName>
    </submittedName>
</protein>
<sequence length="191" mass="21633">MSFKAFFLEESQYTDSQLPEKAINPFAERGVFRKRVLITHHNEPALILRIFVGTDEDGFLLEQCFSQLLLNSETLAILYGQHVHLFNLASHEVKSHFLDDYAGDLYPVPDSSSAWLSETFLATTFCYTFLISLDKGIIWRSAQCAIDGIVINDIREEVIYGSGEWDPPGGWRPFMLSMATGELINIGSMEQ</sequence>
<dbReference type="AlphaFoldDB" id="A0A0J8VIE7"/>
<dbReference type="Proteomes" id="UP000037315">
    <property type="component" value="Unassembled WGS sequence"/>
</dbReference>
<evidence type="ECO:0000313" key="1">
    <source>
        <dbReference type="EMBL" id="KMV32892.1"/>
    </source>
</evidence>
<dbReference type="PATRIC" id="fig|1656095.3.peg.1910"/>
<dbReference type="STRING" id="1121863.GCA_000621185_00981"/>
<evidence type="ECO:0000313" key="2">
    <source>
        <dbReference type="Proteomes" id="UP000037315"/>
    </source>
</evidence>
<reference evidence="1 2" key="1">
    <citation type="submission" date="2015-06" db="EMBL/GenBank/DDBJ databases">
        <title>Genome sequencing of Cronobacter sp. strain DJ34 isolated from petroleum contaminated sludge of Duliajan Oil Fields, Assam, India.</title>
        <authorList>
            <person name="Pal S."/>
            <person name="Banerjee T.D."/>
            <person name="Roy A."/>
            <person name="Sar P."/>
            <person name="Kazy S.K."/>
        </authorList>
    </citation>
    <scope>NUCLEOTIDE SEQUENCE [LARGE SCALE GENOMIC DNA]</scope>
    <source>
        <strain evidence="1 2">DJ34</strain>
    </source>
</reference>
<keyword evidence="2" id="KW-1185">Reference proteome</keyword>
<dbReference type="RefSeq" id="WP_048888627.1">
    <property type="nucleotide sequence ID" value="NZ_LFEJ01000025.1"/>
</dbReference>
<organism evidence="1 2">
    <name type="scientific">Franconibacter pulveris</name>
    <dbReference type="NCBI Taxonomy" id="435910"/>
    <lineage>
        <taxon>Bacteria</taxon>
        <taxon>Pseudomonadati</taxon>
        <taxon>Pseudomonadota</taxon>
        <taxon>Gammaproteobacteria</taxon>
        <taxon>Enterobacterales</taxon>
        <taxon>Enterobacteriaceae</taxon>
        <taxon>Franconibacter</taxon>
    </lineage>
</organism>
<accession>A0A0J8VIE7</accession>
<comment type="caution">
    <text evidence="1">The sequence shown here is derived from an EMBL/GenBank/DDBJ whole genome shotgun (WGS) entry which is preliminary data.</text>
</comment>
<proteinExistence type="predicted"/>